<dbReference type="AlphaFoldDB" id="A0ABD3F5R5"/>
<name>A0ABD3F5R5_9STRA</name>
<protein>
    <recommendedName>
        <fullName evidence="5">RxLR effector protein</fullName>
    </recommendedName>
</protein>
<keyword evidence="2" id="KW-0732">Signal</keyword>
<comment type="caution">
    <text evidence="3">The sequence shown here is derived from an EMBL/GenBank/DDBJ whole genome shotgun (WGS) entry which is preliminary data.</text>
</comment>
<gene>
    <name evidence="3" type="ORF">V7S43_012868</name>
</gene>
<evidence type="ECO:0000313" key="4">
    <source>
        <dbReference type="Proteomes" id="UP001632037"/>
    </source>
</evidence>
<dbReference type="Proteomes" id="UP001632037">
    <property type="component" value="Unassembled WGS sequence"/>
</dbReference>
<feature type="chain" id="PRO_5044747224" description="RxLR effector protein" evidence="2">
    <location>
        <begin position="20"/>
        <end position="85"/>
    </location>
</feature>
<keyword evidence="4" id="KW-1185">Reference proteome</keyword>
<accession>A0ABD3F5R5</accession>
<reference evidence="3 4" key="1">
    <citation type="submission" date="2024-09" db="EMBL/GenBank/DDBJ databases">
        <title>Genome sequencing and assembly of Phytophthora oleae, isolate VK10A, causative agent of rot of olive drupes.</title>
        <authorList>
            <person name="Conti Taguali S."/>
            <person name="Riolo M."/>
            <person name="La Spada F."/>
            <person name="Cacciola S.O."/>
            <person name="Dionisio G."/>
        </authorList>
    </citation>
    <scope>NUCLEOTIDE SEQUENCE [LARGE SCALE GENOMIC DNA]</scope>
    <source>
        <strain evidence="3 4">VK10A</strain>
    </source>
</reference>
<proteinExistence type="predicted"/>
<organism evidence="3 4">
    <name type="scientific">Phytophthora oleae</name>
    <dbReference type="NCBI Taxonomy" id="2107226"/>
    <lineage>
        <taxon>Eukaryota</taxon>
        <taxon>Sar</taxon>
        <taxon>Stramenopiles</taxon>
        <taxon>Oomycota</taxon>
        <taxon>Peronosporomycetes</taxon>
        <taxon>Peronosporales</taxon>
        <taxon>Peronosporaceae</taxon>
        <taxon>Phytophthora</taxon>
    </lineage>
</organism>
<evidence type="ECO:0000256" key="1">
    <source>
        <dbReference type="SAM" id="MobiDB-lite"/>
    </source>
</evidence>
<evidence type="ECO:0008006" key="5">
    <source>
        <dbReference type="Google" id="ProtNLM"/>
    </source>
</evidence>
<feature type="region of interest" description="Disordered" evidence="1">
    <location>
        <begin position="39"/>
        <end position="85"/>
    </location>
</feature>
<evidence type="ECO:0000313" key="3">
    <source>
        <dbReference type="EMBL" id="KAL3662063.1"/>
    </source>
</evidence>
<evidence type="ECO:0000256" key="2">
    <source>
        <dbReference type="SAM" id="SignalP"/>
    </source>
</evidence>
<feature type="signal peptide" evidence="2">
    <location>
        <begin position="1"/>
        <end position="19"/>
    </location>
</feature>
<dbReference type="EMBL" id="JBIMZQ010000033">
    <property type="protein sequence ID" value="KAL3662063.1"/>
    <property type="molecule type" value="Genomic_DNA"/>
</dbReference>
<sequence>MQTTIAIVAALTLATVVAGDAGAAITLRGAMGDNSETRKLNQLEGSGSNGSIIWGGGTQNAKTELPPRPSTTRLPDQLPKELLVR</sequence>